<protein>
    <recommendedName>
        <fullName evidence="5">pyruvate, water dikinase</fullName>
        <ecNumber evidence="5">2.7.9.2</ecNumber>
    </recommendedName>
    <alternativeName>
        <fullName evidence="12">Pyruvate, water dikinase</fullName>
    </alternativeName>
</protein>
<evidence type="ECO:0000259" key="15">
    <source>
        <dbReference type="Pfam" id="PF01326"/>
    </source>
</evidence>
<dbReference type="InterPro" id="IPR040442">
    <property type="entry name" value="Pyrv_kinase-like_dom_sf"/>
</dbReference>
<feature type="domain" description="Pyruvate phosphate dikinase AMP/ATP-binding" evidence="15">
    <location>
        <begin position="29"/>
        <end position="376"/>
    </location>
</feature>
<evidence type="ECO:0000256" key="10">
    <source>
        <dbReference type="ARBA" id="ARBA00022840"/>
    </source>
</evidence>
<dbReference type="InterPro" id="IPR006319">
    <property type="entry name" value="PEP_synth"/>
</dbReference>
<evidence type="ECO:0000256" key="7">
    <source>
        <dbReference type="ARBA" id="ARBA00022723"/>
    </source>
</evidence>
<keyword evidence="10" id="KW-0067">ATP-binding</keyword>
<keyword evidence="11" id="KW-0460">Magnesium</keyword>
<dbReference type="Gene3D" id="3.20.20.60">
    <property type="entry name" value="Phosphoenolpyruvate-binding domains"/>
    <property type="match status" value="1"/>
</dbReference>
<evidence type="ECO:0000256" key="1">
    <source>
        <dbReference type="ARBA" id="ARBA00001946"/>
    </source>
</evidence>
<proteinExistence type="inferred from homology"/>
<dbReference type="Gene3D" id="3.30.470.20">
    <property type="entry name" value="ATP-grasp fold, B domain"/>
    <property type="match status" value="1"/>
</dbReference>
<dbReference type="InterPro" id="IPR015813">
    <property type="entry name" value="Pyrv/PenolPyrv_kinase-like_dom"/>
</dbReference>
<evidence type="ECO:0000313" key="17">
    <source>
        <dbReference type="EMBL" id="GJQ14783.1"/>
    </source>
</evidence>
<evidence type="ECO:0000256" key="4">
    <source>
        <dbReference type="ARBA" id="ARBA00007837"/>
    </source>
</evidence>
<feature type="domain" description="PEP-utilising enzyme C-terminal" evidence="16">
    <location>
        <begin position="518"/>
        <end position="823"/>
    </location>
</feature>
<accession>A0A9C7UTE1</accession>
<keyword evidence="8" id="KW-0547">Nucleotide-binding</keyword>
<dbReference type="Pfam" id="PF00391">
    <property type="entry name" value="PEP-utilizers"/>
    <property type="match status" value="1"/>
</dbReference>
<reference evidence="17" key="1">
    <citation type="journal article" date="2022" name="Proc. Natl. Acad. Sci. U.S.A.">
        <title>Life cycle and functional genomics of the unicellular red alga Galdieria for elucidating algal and plant evolution and industrial use.</title>
        <authorList>
            <person name="Hirooka S."/>
            <person name="Itabashi T."/>
            <person name="Ichinose T.M."/>
            <person name="Onuma R."/>
            <person name="Fujiwara T."/>
            <person name="Yamashita S."/>
            <person name="Jong L.W."/>
            <person name="Tomita R."/>
            <person name="Iwane A.H."/>
            <person name="Miyagishima S.Y."/>
        </authorList>
    </citation>
    <scope>NUCLEOTIDE SEQUENCE</scope>
    <source>
        <strain evidence="17">NBRC 102759</strain>
    </source>
</reference>
<dbReference type="OrthoDB" id="294at2759"/>
<gene>
    <name evidence="17" type="ORF">GpartN1_g6574.t1</name>
</gene>
<dbReference type="PIRSF" id="PIRSF000854">
    <property type="entry name" value="PEP_synthase"/>
    <property type="match status" value="1"/>
</dbReference>
<comment type="cofactor">
    <cofactor evidence="1">
        <name>Mg(2+)</name>
        <dbReference type="ChEBI" id="CHEBI:18420"/>
    </cofactor>
</comment>
<comment type="caution">
    <text evidence="17">The sequence shown here is derived from an EMBL/GenBank/DDBJ whole genome shotgun (WGS) entry which is preliminary data.</text>
</comment>
<dbReference type="InterPro" id="IPR036637">
    <property type="entry name" value="Phosphohistidine_dom_sf"/>
</dbReference>
<keyword evidence="18" id="KW-1185">Reference proteome</keyword>
<dbReference type="InterPro" id="IPR000121">
    <property type="entry name" value="PEP_util_C"/>
</dbReference>
<dbReference type="InterPro" id="IPR008279">
    <property type="entry name" value="PEP-util_enz_mobile_dom"/>
</dbReference>
<evidence type="ECO:0000256" key="13">
    <source>
        <dbReference type="ARBA" id="ARBA00047700"/>
    </source>
</evidence>
<dbReference type="SUPFAM" id="SSF52009">
    <property type="entry name" value="Phosphohistidine domain"/>
    <property type="match status" value="1"/>
</dbReference>
<dbReference type="PANTHER" id="PTHR43030:SF1">
    <property type="entry name" value="PHOSPHOENOLPYRUVATE SYNTHASE"/>
    <property type="match status" value="1"/>
</dbReference>
<comment type="pathway">
    <text evidence="3">Carbohydrate biosynthesis; gluconeogenesis.</text>
</comment>
<keyword evidence="9" id="KW-0418">Kinase</keyword>
<dbReference type="InterPro" id="IPR002192">
    <property type="entry name" value="PPDK_AMP/ATP-bd"/>
</dbReference>
<dbReference type="SUPFAM" id="SSF51621">
    <property type="entry name" value="Phosphoenolpyruvate/pyruvate domain"/>
    <property type="match status" value="1"/>
</dbReference>
<dbReference type="InterPro" id="IPR013815">
    <property type="entry name" value="ATP_grasp_subdomain_1"/>
</dbReference>
<comment type="catalytic activity">
    <reaction evidence="13">
        <text>pyruvate + ATP + H2O = phosphoenolpyruvate + AMP + phosphate + 2 H(+)</text>
        <dbReference type="Rhea" id="RHEA:11364"/>
        <dbReference type="ChEBI" id="CHEBI:15361"/>
        <dbReference type="ChEBI" id="CHEBI:15377"/>
        <dbReference type="ChEBI" id="CHEBI:15378"/>
        <dbReference type="ChEBI" id="CHEBI:30616"/>
        <dbReference type="ChEBI" id="CHEBI:43474"/>
        <dbReference type="ChEBI" id="CHEBI:58702"/>
        <dbReference type="ChEBI" id="CHEBI:456215"/>
        <dbReference type="EC" id="2.7.9.2"/>
    </reaction>
</comment>
<dbReference type="PRINTS" id="PR01736">
    <property type="entry name" value="PHPHTRNFRASE"/>
</dbReference>
<dbReference type="FunFam" id="3.30.470.20:FF:000017">
    <property type="entry name" value="Phosphoenolpyruvate synthase"/>
    <property type="match status" value="1"/>
</dbReference>
<evidence type="ECO:0000256" key="5">
    <source>
        <dbReference type="ARBA" id="ARBA00011996"/>
    </source>
</evidence>
<dbReference type="NCBIfam" id="NF005057">
    <property type="entry name" value="PRK06464.1"/>
    <property type="match status" value="1"/>
</dbReference>
<keyword evidence="6" id="KW-0808">Transferase</keyword>
<reference evidence="17" key="2">
    <citation type="submission" date="2022-01" db="EMBL/GenBank/DDBJ databases">
        <authorList>
            <person name="Hirooka S."/>
            <person name="Miyagishima S.Y."/>
        </authorList>
    </citation>
    <scope>NUCLEOTIDE SEQUENCE</scope>
    <source>
        <strain evidence="17">NBRC 102759</strain>
    </source>
</reference>
<evidence type="ECO:0000256" key="11">
    <source>
        <dbReference type="ARBA" id="ARBA00022842"/>
    </source>
</evidence>
<evidence type="ECO:0000313" key="18">
    <source>
        <dbReference type="Proteomes" id="UP001061958"/>
    </source>
</evidence>
<sequence length="841" mass="94209">MMTTSKTTENNKATKNILWFDEISAADTEYVGGKVASLGEMVNQLQKVGIRVPFGFAVSAKAYRRFLEHSNLSQQINELSKWLEDKENLHRHEVLAQKAEELREAIRNSTLPSEVETQVLSAYEELCKREGVNELPVAVRSSATAEDLPGTSFAGQYETILNVRGNHHLLNALKECYASVFVHRAICYRAEFGFEQNSIALAVGIQRMVDAGDACSGVMFTLDTETGFDKVVFLTASYGLGENVVQGHVNPDEYYVFKKSLETAPCPIIQKTIGSKDTKMIYAVSENGPDRTLNKRPTTKIVPVPKEDRERFALENEEILQLAKWAVRIQRHYSDIVYDNAVQMDIEWAKDAITGELFLVQARPETAHSTKRNKTVNVFENYYLKTDESKLVTLITGRAIGSKMSSGKAQIIHSTKDIRDFVPGNILVTEMTDPDWEPVMKTAAAIVTNKGGRTCHAAIVCREIGIPAIVGTDKGTKVIKDGEDITVSCAGGEVGKVYQGKLEFVCEKMEIPNEIRPRTKIMMNLANPSEAFKMSRIPNDGVGLAREEFIINNYIGIHPLALLYYEQQDEQVKRMIDKKTIGYQDKAQFFVEKLAFGIGMLAAAFYPNDIIVRLSDFKTNEYGNLLGGTAYEPEEHNPMIGFRGASRYYDPRYKEGFILECKALKRVRDEMGLKNVKIMIPFCRTVEEGIRVQELMASQGLKRGENGLELYVMCEIPSNVIMADEFAKIFDGFSIGSNDLTSLVLGLDRDNEIIAHLYDERNPAVLKMIEQVISEAHNSKRKVGICGQGPSDYPDFAEFLVRKGIDSLSLTPDVIPKTTLRILELENKMGLEPRKSEVLEP</sequence>
<dbReference type="Gene3D" id="3.30.1490.20">
    <property type="entry name" value="ATP-grasp fold, A domain"/>
    <property type="match status" value="1"/>
</dbReference>
<dbReference type="GO" id="GO:0008986">
    <property type="term" value="F:pyruvate, water dikinase activity"/>
    <property type="evidence" value="ECO:0007669"/>
    <property type="project" value="UniProtKB-EC"/>
</dbReference>
<dbReference type="AlphaFoldDB" id="A0A9C7UTE1"/>
<dbReference type="EMBL" id="BQMJ01000059">
    <property type="protein sequence ID" value="GJQ14783.1"/>
    <property type="molecule type" value="Genomic_DNA"/>
</dbReference>
<dbReference type="Gene3D" id="3.50.30.10">
    <property type="entry name" value="Phosphohistidine domain"/>
    <property type="match status" value="1"/>
</dbReference>
<dbReference type="Proteomes" id="UP001061958">
    <property type="component" value="Unassembled WGS sequence"/>
</dbReference>
<evidence type="ECO:0000256" key="3">
    <source>
        <dbReference type="ARBA" id="ARBA00004742"/>
    </source>
</evidence>
<evidence type="ECO:0000256" key="12">
    <source>
        <dbReference type="ARBA" id="ARBA00033470"/>
    </source>
</evidence>
<dbReference type="SUPFAM" id="SSF56059">
    <property type="entry name" value="Glutathione synthetase ATP-binding domain-like"/>
    <property type="match status" value="1"/>
</dbReference>
<comment type="function">
    <text evidence="2">Catalyzes the phosphorylation of pyruvate to phosphoenolpyruvate.</text>
</comment>
<keyword evidence="7" id="KW-0479">Metal-binding</keyword>
<organism evidence="17 18">
    <name type="scientific">Galdieria partita</name>
    <dbReference type="NCBI Taxonomy" id="83374"/>
    <lineage>
        <taxon>Eukaryota</taxon>
        <taxon>Rhodophyta</taxon>
        <taxon>Bangiophyceae</taxon>
        <taxon>Galdieriales</taxon>
        <taxon>Galdieriaceae</taxon>
        <taxon>Galdieria</taxon>
    </lineage>
</organism>
<evidence type="ECO:0000259" key="14">
    <source>
        <dbReference type="Pfam" id="PF00391"/>
    </source>
</evidence>
<dbReference type="EC" id="2.7.9.2" evidence="5"/>
<comment type="similarity">
    <text evidence="4">Belongs to the PEP-utilizing enzyme family.</text>
</comment>
<feature type="domain" description="PEP-utilising enzyme mobile" evidence="14">
    <location>
        <begin position="423"/>
        <end position="491"/>
    </location>
</feature>
<name>A0A9C7UTE1_9RHOD</name>
<evidence type="ECO:0000259" key="16">
    <source>
        <dbReference type="Pfam" id="PF02896"/>
    </source>
</evidence>
<dbReference type="FunFam" id="3.30.1490.20:FF:000010">
    <property type="entry name" value="Phosphoenolpyruvate synthase"/>
    <property type="match status" value="1"/>
</dbReference>
<evidence type="ECO:0000256" key="8">
    <source>
        <dbReference type="ARBA" id="ARBA00022741"/>
    </source>
</evidence>
<dbReference type="Pfam" id="PF02896">
    <property type="entry name" value="PEP-utilizers_C"/>
    <property type="match status" value="1"/>
</dbReference>
<evidence type="ECO:0000256" key="6">
    <source>
        <dbReference type="ARBA" id="ARBA00022679"/>
    </source>
</evidence>
<dbReference type="NCBIfam" id="TIGR01418">
    <property type="entry name" value="PEP_synth"/>
    <property type="match status" value="1"/>
</dbReference>
<dbReference type="PANTHER" id="PTHR43030">
    <property type="entry name" value="PHOSPHOENOLPYRUVATE SYNTHASE"/>
    <property type="match status" value="1"/>
</dbReference>
<dbReference type="GO" id="GO:0005524">
    <property type="term" value="F:ATP binding"/>
    <property type="evidence" value="ECO:0007669"/>
    <property type="project" value="UniProtKB-KW"/>
</dbReference>
<evidence type="ECO:0000256" key="2">
    <source>
        <dbReference type="ARBA" id="ARBA00002988"/>
    </source>
</evidence>
<dbReference type="GO" id="GO:0046872">
    <property type="term" value="F:metal ion binding"/>
    <property type="evidence" value="ECO:0007669"/>
    <property type="project" value="UniProtKB-KW"/>
</dbReference>
<dbReference type="Pfam" id="PF01326">
    <property type="entry name" value="PPDK_N"/>
    <property type="match status" value="1"/>
</dbReference>
<evidence type="ECO:0000256" key="9">
    <source>
        <dbReference type="ARBA" id="ARBA00022777"/>
    </source>
</evidence>